<dbReference type="PANTHER" id="PTHR35861">
    <property type="match status" value="1"/>
</dbReference>
<protein>
    <recommendedName>
        <fullName evidence="2">Tail sheath protein C-terminal domain-containing protein</fullName>
    </recommendedName>
</protein>
<evidence type="ECO:0000313" key="3">
    <source>
        <dbReference type="EMBL" id="PPK87927.1"/>
    </source>
</evidence>
<sequence length="494" mass="53770">MATYKVPGVFVEEISTFPPSVAPVETALPAFIGYTVKRPERPLELGSPANTPEEERPVQVIRIGSLLEFEELFGRGLPATVDSVVLDENRQFVRATLTQEFYLYPAVQLFYANGGGDCFIVSIGGLLNDATTADEAEFTAGIEALETWDDPTILLFPDAVSLGGSPHEVYGLHDFALQHCQSRMDRVAVLDLPADQLDGEEFRDNTGTVGLSYGAAYTPWLITSLSKPYNARVLDAAGAVFSVGVGNPAQTLEDALLPDEQGLFATAAAATEPAEIEREETALHQQSATYRSILRGLNDTRVPVPPSGAVAGLYAFVDRTRGVWKAPANVSVAGADGLTRVFTQTELGDLNVDTISGKSINAIRRFTGKGILVYGARTLAGNDNEYRYVSVRRLMNMLEESIQKATAQFVFEPNDANTWVRVQAMIENFLTLLWRDGALQGAKQEHAFRVAVGLGKTMTPQDVIDGRMIVVIQVAPVRPAEFIVLRFMQHLPTS</sequence>
<feature type="domain" description="Tail sheath protein C-terminal" evidence="2">
    <location>
        <begin position="383"/>
        <end position="487"/>
    </location>
</feature>
<accession>A0A2S6I8U6</accession>
<gene>
    <name evidence="3" type="ORF">CLV84_0886</name>
</gene>
<dbReference type="EMBL" id="PTJC01000005">
    <property type="protein sequence ID" value="PPK87927.1"/>
    <property type="molecule type" value="Genomic_DNA"/>
</dbReference>
<dbReference type="RefSeq" id="WP_104418506.1">
    <property type="nucleotide sequence ID" value="NZ_PTJC01000005.1"/>
</dbReference>
<keyword evidence="4" id="KW-1185">Reference proteome</keyword>
<dbReference type="InterPro" id="IPR052042">
    <property type="entry name" value="Tail_sheath_structural"/>
</dbReference>
<reference evidence="3 4" key="1">
    <citation type="submission" date="2018-02" db="EMBL/GenBank/DDBJ databases">
        <title>Genomic Encyclopedia of Archaeal and Bacterial Type Strains, Phase II (KMG-II): from individual species to whole genera.</title>
        <authorList>
            <person name="Goeker M."/>
        </authorList>
    </citation>
    <scope>NUCLEOTIDE SEQUENCE [LARGE SCALE GENOMIC DNA]</scope>
    <source>
        <strain evidence="3 4">DSM 29526</strain>
    </source>
</reference>
<proteinExistence type="inferred from homology"/>
<organism evidence="3 4">
    <name type="scientific">Neolewinella xylanilytica</name>
    <dbReference type="NCBI Taxonomy" id="1514080"/>
    <lineage>
        <taxon>Bacteria</taxon>
        <taxon>Pseudomonadati</taxon>
        <taxon>Bacteroidota</taxon>
        <taxon>Saprospiria</taxon>
        <taxon>Saprospirales</taxon>
        <taxon>Lewinellaceae</taxon>
        <taxon>Neolewinella</taxon>
    </lineage>
</organism>
<dbReference type="AlphaFoldDB" id="A0A2S6I8U6"/>
<comment type="similarity">
    <text evidence="1">Belongs to the myoviridae tail sheath protein family.</text>
</comment>
<evidence type="ECO:0000259" key="2">
    <source>
        <dbReference type="Pfam" id="PF17482"/>
    </source>
</evidence>
<dbReference type="Proteomes" id="UP000237662">
    <property type="component" value="Unassembled WGS sequence"/>
</dbReference>
<dbReference type="OrthoDB" id="9767864at2"/>
<dbReference type="Gene3D" id="3.40.50.11780">
    <property type="match status" value="1"/>
</dbReference>
<dbReference type="PANTHER" id="PTHR35861:SF1">
    <property type="entry name" value="PHAGE TAIL SHEATH PROTEIN"/>
    <property type="match status" value="1"/>
</dbReference>
<evidence type="ECO:0000313" key="4">
    <source>
        <dbReference type="Proteomes" id="UP000237662"/>
    </source>
</evidence>
<dbReference type="InterPro" id="IPR020287">
    <property type="entry name" value="Tail_sheath_C"/>
</dbReference>
<name>A0A2S6I8U6_9BACT</name>
<evidence type="ECO:0000256" key="1">
    <source>
        <dbReference type="ARBA" id="ARBA00008005"/>
    </source>
</evidence>
<dbReference type="Pfam" id="PF17482">
    <property type="entry name" value="Phage_sheath_1C"/>
    <property type="match status" value="1"/>
</dbReference>
<comment type="caution">
    <text evidence="3">The sequence shown here is derived from an EMBL/GenBank/DDBJ whole genome shotgun (WGS) entry which is preliminary data.</text>
</comment>